<name>B0CRN4_LACBS</name>
<dbReference type="STRING" id="486041.B0CRN4"/>
<dbReference type="RefSeq" id="XP_001874058.1">
    <property type="nucleotide sequence ID" value="XM_001874023.1"/>
</dbReference>
<dbReference type="InterPro" id="IPR006553">
    <property type="entry name" value="Leu-rich_rpt_Cys-con_subtyp"/>
</dbReference>
<keyword evidence="4" id="KW-1185">Reference proteome</keyword>
<feature type="compositionally biased region" description="Low complexity" evidence="1">
    <location>
        <begin position="902"/>
        <end position="914"/>
    </location>
</feature>
<protein>
    <submittedName>
        <fullName evidence="3">Predicted protein</fullName>
    </submittedName>
</protein>
<feature type="region of interest" description="Disordered" evidence="1">
    <location>
        <begin position="28"/>
        <end position="65"/>
    </location>
</feature>
<feature type="compositionally biased region" description="Low complexity" evidence="1">
    <location>
        <begin position="105"/>
        <end position="129"/>
    </location>
</feature>
<dbReference type="InterPro" id="IPR057207">
    <property type="entry name" value="FBXL15_LRR"/>
</dbReference>
<evidence type="ECO:0000313" key="4">
    <source>
        <dbReference type="Proteomes" id="UP000001194"/>
    </source>
</evidence>
<dbReference type="Gene3D" id="3.80.10.10">
    <property type="entry name" value="Ribonuclease Inhibitor"/>
    <property type="match status" value="3"/>
</dbReference>
<accession>B0CRN4</accession>
<dbReference type="PANTHER" id="PTHR13318">
    <property type="entry name" value="PARTNER OF PAIRED, ISOFORM B-RELATED"/>
    <property type="match status" value="1"/>
</dbReference>
<feature type="region of interest" description="Disordered" evidence="1">
    <location>
        <begin position="104"/>
        <end position="148"/>
    </location>
</feature>
<dbReference type="SUPFAM" id="SSF52047">
    <property type="entry name" value="RNI-like"/>
    <property type="match status" value="1"/>
</dbReference>
<dbReference type="GO" id="GO:0019005">
    <property type="term" value="C:SCF ubiquitin ligase complex"/>
    <property type="evidence" value="ECO:0007669"/>
    <property type="project" value="TreeGrafter"/>
</dbReference>
<feature type="region of interest" description="Disordered" evidence="1">
    <location>
        <begin position="298"/>
        <end position="319"/>
    </location>
</feature>
<feature type="region of interest" description="Disordered" evidence="1">
    <location>
        <begin position="168"/>
        <end position="209"/>
    </location>
</feature>
<dbReference type="InterPro" id="IPR032675">
    <property type="entry name" value="LRR_dom_sf"/>
</dbReference>
<feature type="region of interest" description="Disordered" evidence="1">
    <location>
        <begin position="894"/>
        <end position="915"/>
    </location>
</feature>
<dbReference type="EMBL" id="DS547091">
    <property type="protein sequence ID" value="EDR15850.1"/>
    <property type="molecule type" value="Genomic_DNA"/>
</dbReference>
<dbReference type="OrthoDB" id="550575at2759"/>
<dbReference type="AlphaFoldDB" id="B0CRN4"/>
<dbReference type="SUPFAM" id="SSF81383">
    <property type="entry name" value="F-box domain"/>
    <property type="match status" value="1"/>
</dbReference>
<dbReference type="Pfam" id="PF25372">
    <property type="entry name" value="DUF7885"/>
    <property type="match status" value="1"/>
</dbReference>
<evidence type="ECO:0000313" key="3">
    <source>
        <dbReference type="EMBL" id="EDR15850.1"/>
    </source>
</evidence>
<evidence type="ECO:0000256" key="1">
    <source>
        <dbReference type="SAM" id="MobiDB-lite"/>
    </source>
</evidence>
<gene>
    <name evidence="3" type="ORF">LACBIDRAFT_291724</name>
</gene>
<organism evidence="4">
    <name type="scientific">Laccaria bicolor (strain S238N-H82 / ATCC MYA-4686)</name>
    <name type="common">Bicoloured deceiver</name>
    <name type="synonym">Laccaria laccata var. bicolor</name>
    <dbReference type="NCBI Taxonomy" id="486041"/>
    <lineage>
        <taxon>Eukaryota</taxon>
        <taxon>Fungi</taxon>
        <taxon>Dikarya</taxon>
        <taxon>Basidiomycota</taxon>
        <taxon>Agaricomycotina</taxon>
        <taxon>Agaricomycetes</taxon>
        <taxon>Agaricomycetidae</taxon>
        <taxon>Agaricales</taxon>
        <taxon>Agaricineae</taxon>
        <taxon>Hydnangiaceae</taxon>
        <taxon>Laccaria</taxon>
    </lineage>
</organism>
<dbReference type="HOGENOM" id="CLU_008641_0_0_1"/>
<dbReference type="Proteomes" id="UP000001194">
    <property type="component" value="Unassembled WGS sequence"/>
</dbReference>
<dbReference type="KEGG" id="lbc:LACBIDRAFT_291724"/>
<dbReference type="GO" id="GO:0031146">
    <property type="term" value="P:SCF-dependent proteasomal ubiquitin-dependent protein catabolic process"/>
    <property type="evidence" value="ECO:0007669"/>
    <property type="project" value="TreeGrafter"/>
</dbReference>
<dbReference type="GeneID" id="6069272"/>
<dbReference type="InParanoid" id="B0CRN4"/>
<feature type="domain" description="F-box/LRR-repeat protein 15-like leucin rich repeat" evidence="2">
    <location>
        <begin position="530"/>
        <end position="792"/>
    </location>
</feature>
<reference evidence="3 4" key="1">
    <citation type="journal article" date="2008" name="Nature">
        <title>The genome of Laccaria bicolor provides insights into mycorrhizal symbiosis.</title>
        <authorList>
            <person name="Martin F."/>
            <person name="Aerts A."/>
            <person name="Ahren D."/>
            <person name="Brun A."/>
            <person name="Danchin E.G.J."/>
            <person name="Duchaussoy F."/>
            <person name="Gibon J."/>
            <person name="Kohler A."/>
            <person name="Lindquist E."/>
            <person name="Pereda V."/>
            <person name="Salamov A."/>
            <person name="Shapiro H.J."/>
            <person name="Wuyts J."/>
            <person name="Blaudez D."/>
            <person name="Buee M."/>
            <person name="Brokstein P."/>
            <person name="Canbaeck B."/>
            <person name="Cohen D."/>
            <person name="Courty P.E."/>
            <person name="Coutinho P.M."/>
            <person name="Delaruelle C."/>
            <person name="Detter J.C."/>
            <person name="Deveau A."/>
            <person name="DiFazio S."/>
            <person name="Duplessis S."/>
            <person name="Fraissinet-Tachet L."/>
            <person name="Lucic E."/>
            <person name="Frey-Klett P."/>
            <person name="Fourrey C."/>
            <person name="Feussner I."/>
            <person name="Gay G."/>
            <person name="Grimwood J."/>
            <person name="Hoegger P.J."/>
            <person name="Jain P."/>
            <person name="Kilaru S."/>
            <person name="Labbe J."/>
            <person name="Lin Y.C."/>
            <person name="Legue V."/>
            <person name="Le Tacon F."/>
            <person name="Marmeisse R."/>
            <person name="Melayah D."/>
            <person name="Montanini B."/>
            <person name="Muratet M."/>
            <person name="Nehls U."/>
            <person name="Niculita-Hirzel H."/>
            <person name="Oudot-Le Secq M.P."/>
            <person name="Peter M."/>
            <person name="Quesneville H."/>
            <person name="Rajashekar B."/>
            <person name="Reich M."/>
            <person name="Rouhier N."/>
            <person name="Schmutz J."/>
            <person name="Yin T."/>
            <person name="Chalot M."/>
            <person name="Henrissat B."/>
            <person name="Kuees U."/>
            <person name="Lucas S."/>
            <person name="Van de Peer Y."/>
            <person name="Podila G.K."/>
            <person name="Polle A."/>
            <person name="Pukkila P.J."/>
            <person name="Richardson P.M."/>
            <person name="Rouze P."/>
            <person name="Sanders I.R."/>
            <person name="Stajich J.E."/>
            <person name="Tunlid A."/>
            <person name="Tuskan G."/>
            <person name="Grigoriev I.V."/>
        </authorList>
    </citation>
    <scope>NUCLEOTIDE SEQUENCE [LARGE SCALE GENOMIC DNA]</scope>
    <source>
        <strain evidence="4">S238N-H82 / ATCC MYA-4686</strain>
    </source>
</reference>
<dbReference type="SMART" id="SM00367">
    <property type="entry name" value="LRR_CC"/>
    <property type="match status" value="9"/>
</dbReference>
<dbReference type="PANTHER" id="PTHR13318:SF95">
    <property type="entry name" value="F-BOX PROTEIN YLR352W"/>
    <property type="match status" value="1"/>
</dbReference>
<dbReference type="InterPro" id="IPR036047">
    <property type="entry name" value="F-box-like_dom_sf"/>
</dbReference>
<sequence>MSHTQDIGSPDSLFQFDLDDTSSTTLAELSESHHALTPEELEEEEEINIRDNVGKGKGVTKPMPIRPSTIINDLFDLSQATTSYSSDTSSFSFSSPSSNVNYCNNLPSTSTSQMSSLNSSQTSPLYDGLLGKGKEKEPPPELPPLSFGNELNSQDTWFSLETLGPSTYTTTYSPPHRDDCLPEASSSTSPSSVATLPCTAPNTTSTPDLTRLPSRCRSLSSLSVQSHASSSISAKLKSKFALPRTPSNLTRKLLFGKRDDLDDLSPPITVDVEPCAWYTVPNPISLQSHVITAAGTNRLSSPSRTSFSKGKGRSNSSPHPFSALDFVPATRTDVFEPIPIIIRNYFDEVLPRELRLQILQALVELHALEHQLAVTDGRWTMAKASSSKGRWVGRDKGIRELVKLSRVSKSWKALVFDGQMWADLHLHSFPGLPVLPIAQRGGPFVRSLNLAGHVNLNPTDLIEVADHVSFRALEEPLPYTHLTHINLQGCTAISTRSFHHLLTRSIYLRKLCVKGLGAVTNTTCDILANYCPGLISLNMSRCPNMDAAGIERWATGVVVRNEHLQVKELRLSGIKNVSDSMMAALGRAAPHLEVLDLSYARQLHNSALEAFVACEEYGHFGNLGVETVIVTSRDLGREVNDSNRYRRRTTNLRHLCLSFCLMLSDTACSNLSHSVPKLEYLELAGIGGVLKDAGLIRLLKNTPYIRRLDLEDATDITDAVLAELTPAVVPEGPQSEFQVGHALQHLILSHAANITDAAVLALIRSCCHLTVLHLDNTAIKGAVLREFVALNRQRKAINSKIVAVDCRGIGEGLVKELSVSTRPRMGWRSYAARKLMFLDSRDETEDLGVGQDECDEHRVVLKTFYSWQTVDAVRLAREKRRKLTSKRGANVSSNFGYDDSPPRGGTTRWWTPGGRRAGSIHNSSPTHNDMNTDNCRIITCLYHAIVFDEMM</sequence>
<evidence type="ECO:0000259" key="2">
    <source>
        <dbReference type="Pfam" id="PF25372"/>
    </source>
</evidence>
<proteinExistence type="predicted"/>